<dbReference type="NCBIfam" id="TIGR03352">
    <property type="entry name" value="VI_chp_3"/>
    <property type="match status" value="1"/>
</dbReference>
<feature type="chain" id="PRO_5022060071" evidence="1">
    <location>
        <begin position="19"/>
        <end position="156"/>
    </location>
</feature>
<comment type="caution">
    <text evidence="2">The sequence shown here is derived from an EMBL/GenBank/DDBJ whole genome shotgun (WGS) entry which is preliminary data.</text>
</comment>
<name>A0A557P5C7_9VIBR</name>
<sequence>MKFILSALIMLAFLSGCSSDPKPEPEPTKITISMFADHGVNPNVEGVASPVEIQLFELVDDSMLLSTDYHQIRDDFKKALKSNFVKSYDYALTPGQFKFISDFEISDETNYIGVVVHFSDPDNSEWKKTVKIINKDHLYHLLVYFRDYEVILEKVE</sequence>
<proteinExistence type="predicted"/>
<reference evidence="2 3" key="1">
    <citation type="submission" date="2019-07" db="EMBL/GenBank/DDBJ databases">
        <title>The draft genome sequence of Vibrio algivorus M1486.</title>
        <authorList>
            <person name="Meng X."/>
        </authorList>
    </citation>
    <scope>NUCLEOTIDE SEQUENCE [LARGE SCALE GENOMIC DNA]</scope>
    <source>
        <strain evidence="2 3">M1486</strain>
    </source>
</reference>
<protein>
    <submittedName>
        <fullName evidence="2">Type VI secretion system lipoprotein TssJ</fullName>
    </submittedName>
</protein>
<dbReference type="EMBL" id="VMKJ01000021">
    <property type="protein sequence ID" value="TVO35872.1"/>
    <property type="molecule type" value="Genomic_DNA"/>
</dbReference>
<dbReference type="InterPro" id="IPR038706">
    <property type="entry name" value="Type_VI_SciN-like_sf"/>
</dbReference>
<accession>A0A557P5C7</accession>
<evidence type="ECO:0000256" key="1">
    <source>
        <dbReference type="SAM" id="SignalP"/>
    </source>
</evidence>
<dbReference type="RefSeq" id="WP_144388359.1">
    <property type="nucleotide sequence ID" value="NZ_CANNCB010000029.1"/>
</dbReference>
<dbReference type="Gene3D" id="2.60.40.4150">
    <property type="entry name" value="Type VI secretion system, lipoprotein SciN"/>
    <property type="match status" value="1"/>
</dbReference>
<dbReference type="Proteomes" id="UP000319828">
    <property type="component" value="Unassembled WGS sequence"/>
</dbReference>
<keyword evidence="2" id="KW-0449">Lipoprotein</keyword>
<feature type="signal peptide" evidence="1">
    <location>
        <begin position="1"/>
        <end position="18"/>
    </location>
</feature>
<dbReference type="OrthoDB" id="8655355at2"/>
<dbReference type="InterPro" id="IPR017734">
    <property type="entry name" value="T6SS_SciN"/>
</dbReference>
<dbReference type="Pfam" id="PF12790">
    <property type="entry name" value="T6SS-SciN"/>
    <property type="match status" value="1"/>
</dbReference>
<dbReference type="AlphaFoldDB" id="A0A557P5C7"/>
<dbReference type="PANTHER" id="PTHR37625:SF5">
    <property type="entry name" value="LIPOPROTEIN"/>
    <property type="match status" value="1"/>
</dbReference>
<dbReference type="PROSITE" id="PS51257">
    <property type="entry name" value="PROKAR_LIPOPROTEIN"/>
    <property type="match status" value="1"/>
</dbReference>
<keyword evidence="1" id="KW-0732">Signal</keyword>
<gene>
    <name evidence="2" type="primary">tssJ</name>
    <name evidence="2" type="ORF">FOF44_10800</name>
</gene>
<dbReference type="PANTHER" id="PTHR37625">
    <property type="entry name" value="OUTER MEMBRANE LIPOPROTEIN-RELATED"/>
    <property type="match status" value="1"/>
</dbReference>
<organism evidence="2 3">
    <name type="scientific">Vibrio algivorus</name>
    <dbReference type="NCBI Taxonomy" id="1667024"/>
    <lineage>
        <taxon>Bacteria</taxon>
        <taxon>Pseudomonadati</taxon>
        <taxon>Pseudomonadota</taxon>
        <taxon>Gammaproteobacteria</taxon>
        <taxon>Vibrionales</taxon>
        <taxon>Vibrionaceae</taxon>
        <taxon>Vibrio</taxon>
    </lineage>
</organism>
<evidence type="ECO:0000313" key="3">
    <source>
        <dbReference type="Proteomes" id="UP000319828"/>
    </source>
</evidence>
<evidence type="ECO:0000313" key="2">
    <source>
        <dbReference type="EMBL" id="TVO35872.1"/>
    </source>
</evidence>